<organism evidence="2 3">
    <name type="scientific">Artemisia annua</name>
    <name type="common">Sweet wormwood</name>
    <dbReference type="NCBI Taxonomy" id="35608"/>
    <lineage>
        <taxon>Eukaryota</taxon>
        <taxon>Viridiplantae</taxon>
        <taxon>Streptophyta</taxon>
        <taxon>Embryophyta</taxon>
        <taxon>Tracheophyta</taxon>
        <taxon>Spermatophyta</taxon>
        <taxon>Magnoliopsida</taxon>
        <taxon>eudicotyledons</taxon>
        <taxon>Gunneridae</taxon>
        <taxon>Pentapetalae</taxon>
        <taxon>asterids</taxon>
        <taxon>campanulids</taxon>
        <taxon>Asterales</taxon>
        <taxon>Asteraceae</taxon>
        <taxon>Asteroideae</taxon>
        <taxon>Anthemideae</taxon>
        <taxon>Artemisiinae</taxon>
        <taxon>Artemisia</taxon>
    </lineage>
</organism>
<dbReference type="Proteomes" id="UP000245207">
    <property type="component" value="Unassembled WGS sequence"/>
</dbReference>
<protein>
    <submittedName>
        <fullName evidence="2">F-box/LRR-repeat protein</fullName>
    </submittedName>
</protein>
<gene>
    <name evidence="2" type="ORF">CTI12_AA296430</name>
</gene>
<proteinExistence type="predicted"/>
<dbReference type="SUPFAM" id="SSF81383">
    <property type="entry name" value="F-box domain"/>
    <property type="match status" value="1"/>
</dbReference>
<keyword evidence="3" id="KW-1185">Reference proteome</keyword>
<dbReference type="InterPro" id="IPR036047">
    <property type="entry name" value="F-box-like_dom_sf"/>
</dbReference>
<dbReference type="InterPro" id="IPR050232">
    <property type="entry name" value="FBL13/AtMIF1-like"/>
</dbReference>
<dbReference type="Pfam" id="PF00646">
    <property type="entry name" value="F-box"/>
    <property type="match status" value="1"/>
</dbReference>
<accession>A0A2U1N7Y0</accession>
<comment type="caution">
    <text evidence="2">The sequence shown here is derived from an EMBL/GenBank/DDBJ whole genome shotgun (WGS) entry which is preliminary data.</text>
</comment>
<feature type="domain" description="F-box" evidence="1">
    <location>
        <begin position="26"/>
        <end position="56"/>
    </location>
</feature>
<name>A0A2U1N7Y0_ARTAN</name>
<dbReference type="InterPro" id="IPR032675">
    <property type="entry name" value="LRR_dom_sf"/>
</dbReference>
<dbReference type="PANTHER" id="PTHR31900:SF34">
    <property type="entry name" value="EMB|CAB62440.1-RELATED"/>
    <property type="match status" value="1"/>
</dbReference>
<evidence type="ECO:0000313" key="2">
    <source>
        <dbReference type="EMBL" id="PWA69601.1"/>
    </source>
</evidence>
<dbReference type="InterPro" id="IPR001810">
    <property type="entry name" value="F-box_dom"/>
</dbReference>
<sequence>MASSSRSNKYINLSNDIHNVNPDRMSDMPNNLIANILSLLPTKNQVVTSCVSTRLKPFRASITNFDFDDEYYPHQRWSGERSERFRQFVTNVLASQEPDISVAKFHLSCTMSKFSGATPMDINSWLSGVVSRSLKDLCLQILGLVPVTLLDSVFQSPTLVNLNLDGGKSGKIVINLDENIKILLPQLKMLQLICVNYVNDACVTRLFKGCPELQEVVVERNWNSDSVIAYCISGPKLRKVTVISAVLPSTQPNQALNFGSLQISCPMLEYICLWHCFPYDLSVKYLSGITEAHFRMKPHDRNYAHKLLNIVRGLTSIKYLSLSDPTMKLYHDEIINHPWWMDPKSRPKWLWEHLTELYIYVKDGFFMYIDKVQTLVSILREAKALKQVTIETLKEIPSKTKENLIKYVGLKDCSIEFIRRKLPSLDEE</sequence>
<dbReference type="AlphaFoldDB" id="A0A2U1N7Y0"/>
<dbReference type="Gene3D" id="3.80.10.10">
    <property type="entry name" value="Ribonuclease Inhibitor"/>
    <property type="match status" value="1"/>
</dbReference>
<dbReference type="SUPFAM" id="SSF52047">
    <property type="entry name" value="RNI-like"/>
    <property type="match status" value="1"/>
</dbReference>
<dbReference type="PANTHER" id="PTHR31900">
    <property type="entry name" value="F-BOX/RNI SUPERFAMILY PROTEIN-RELATED"/>
    <property type="match status" value="1"/>
</dbReference>
<dbReference type="EMBL" id="PKPP01003402">
    <property type="protein sequence ID" value="PWA69601.1"/>
    <property type="molecule type" value="Genomic_DNA"/>
</dbReference>
<dbReference type="OrthoDB" id="594804at2759"/>
<evidence type="ECO:0000313" key="3">
    <source>
        <dbReference type="Proteomes" id="UP000245207"/>
    </source>
</evidence>
<evidence type="ECO:0000259" key="1">
    <source>
        <dbReference type="Pfam" id="PF00646"/>
    </source>
</evidence>
<reference evidence="2 3" key="1">
    <citation type="journal article" date="2018" name="Mol. Plant">
        <title>The genome of Artemisia annua provides insight into the evolution of Asteraceae family and artemisinin biosynthesis.</title>
        <authorList>
            <person name="Shen Q."/>
            <person name="Zhang L."/>
            <person name="Liao Z."/>
            <person name="Wang S."/>
            <person name="Yan T."/>
            <person name="Shi P."/>
            <person name="Liu M."/>
            <person name="Fu X."/>
            <person name="Pan Q."/>
            <person name="Wang Y."/>
            <person name="Lv Z."/>
            <person name="Lu X."/>
            <person name="Zhang F."/>
            <person name="Jiang W."/>
            <person name="Ma Y."/>
            <person name="Chen M."/>
            <person name="Hao X."/>
            <person name="Li L."/>
            <person name="Tang Y."/>
            <person name="Lv G."/>
            <person name="Zhou Y."/>
            <person name="Sun X."/>
            <person name="Brodelius P.E."/>
            <person name="Rose J.K.C."/>
            <person name="Tang K."/>
        </authorList>
    </citation>
    <scope>NUCLEOTIDE SEQUENCE [LARGE SCALE GENOMIC DNA]</scope>
    <source>
        <strain evidence="3">cv. Huhao1</strain>
        <tissue evidence="2">Leaf</tissue>
    </source>
</reference>